<dbReference type="AlphaFoldDB" id="K9YSS3"/>
<accession>K9YSS3</accession>
<dbReference type="eggNOG" id="COG3706">
    <property type="taxonomic scope" value="Bacteria"/>
</dbReference>
<dbReference type="InterPro" id="IPR021796">
    <property type="entry name" value="Tll0287-like_dom"/>
</dbReference>
<name>K9YSS3_DACS8</name>
<dbReference type="OrthoDB" id="9797588at2"/>
<reference evidence="3" key="1">
    <citation type="submission" date="2012-04" db="EMBL/GenBank/DDBJ databases">
        <title>Finished genome of Dactylococcopsis salina PCC 8305.</title>
        <authorList>
            <consortium name="US DOE Joint Genome Institute"/>
            <person name="Gugger M."/>
            <person name="Coursin T."/>
            <person name="Rippka R."/>
            <person name="Tandeau De Marsac N."/>
            <person name="Huntemann M."/>
            <person name="Wei C.-L."/>
            <person name="Han J."/>
            <person name="Detter J.C."/>
            <person name="Han C."/>
            <person name="Tapia R."/>
            <person name="Daligault H."/>
            <person name="Chen A."/>
            <person name="Krypides N."/>
            <person name="Mavromatis K."/>
            <person name="Markowitz V."/>
            <person name="Szeto E."/>
            <person name="Ivanova N."/>
            <person name="Ovchinnikova G."/>
            <person name="Pagani I."/>
            <person name="Pati A."/>
            <person name="Goodwin L."/>
            <person name="Peters L."/>
            <person name="Pitluck S."/>
            <person name="Woyke T."/>
            <person name="Kerfeld C."/>
        </authorList>
    </citation>
    <scope>NUCLEOTIDE SEQUENCE [LARGE SCALE GENOMIC DNA]</scope>
    <source>
        <strain evidence="3">PCC 8305</strain>
    </source>
</reference>
<gene>
    <name evidence="3" type="ORF">Dacsa_1237</name>
</gene>
<evidence type="ECO:0000313" key="3">
    <source>
        <dbReference type="EMBL" id="AFZ49934.1"/>
    </source>
</evidence>
<evidence type="ECO:0000259" key="2">
    <source>
        <dbReference type="Pfam" id="PF11845"/>
    </source>
</evidence>
<dbReference type="EMBL" id="CP003944">
    <property type="protein sequence ID" value="AFZ49934.1"/>
    <property type="molecule type" value="Genomic_DNA"/>
</dbReference>
<dbReference type="Pfam" id="PF11845">
    <property type="entry name" value="Tll0287-like"/>
    <property type="match status" value="1"/>
</dbReference>
<feature type="signal peptide" evidence="1">
    <location>
        <begin position="1"/>
        <end position="23"/>
    </location>
</feature>
<dbReference type="KEGG" id="dsl:Dacsa_1237"/>
<dbReference type="HOGENOM" id="CLU_109783_0_1_3"/>
<protein>
    <recommendedName>
        <fullName evidence="2">Tll0287-like domain-containing protein</fullName>
    </recommendedName>
</protein>
<dbReference type="PATRIC" id="fig|13035.3.peg.1387"/>
<feature type="chain" id="PRO_5003938453" description="Tll0287-like domain-containing protein" evidence="1">
    <location>
        <begin position="24"/>
        <end position="190"/>
    </location>
</feature>
<evidence type="ECO:0000313" key="4">
    <source>
        <dbReference type="Proteomes" id="UP000010482"/>
    </source>
</evidence>
<keyword evidence="4" id="KW-1185">Reference proteome</keyword>
<proteinExistence type="predicted"/>
<dbReference type="Proteomes" id="UP000010482">
    <property type="component" value="Chromosome"/>
</dbReference>
<feature type="domain" description="Tll0287-like" evidence="2">
    <location>
        <begin position="24"/>
        <end position="179"/>
    </location>
</feature>
<keyword evidence="1" id="KW-0732">Signal</keyword>
<dbReference type="STRING" id="13035.Dacsa_1237"/>
<sequence>MMQLLSFLLTFSLIFLPMNQVKAQPQPEQLSEAIQEIEFLDRMRQSLASTLKETDEKPTLETFKQVCKPVGMRAKQLSKNNPWDVKQVAEKYRNPAHAPTAREAVALEKFAKNPDLFGFWETSNQETFYYRRINVEATCLKCHGAKAQRPDFVKQRYPEDKAYNFEVGDLRGMYRVVIPEVKKQIQAALQ</sequence>
<organism evidence="3 4">
    <name type="scientific">Dactylococcopsis salina (strain PCC 8305)</name>
    <name type="common">Myxobactron salinum</name>
    <dbReference type="NCBI Taxonomy" id="13035"/>
    <lineage>
        <taxon>Bacteria</taxon>
        <taxon>Bacillati</taxon>
        <taxon>Cyanobacteriota</taxon>
        <taxon>Cyanophyceae</taxon>
        <taxon>Nodosilineales</taxon>
        <taxon>Cymatolegaceae</taxon>
        <taxon>Dactylococcopsis</taxon>
    </lineage>
</organism>
<dbReference type="RefSeq" id="WP_015228943.1">
    <property type="nucleotide sequence ID" value="NC_019780.1"/>
</dbReference>
<evidence type="ECO:0000256" key="1">
    <source>
        <dbReference type="SAM" id="SignalP"/>
    </source>
</evidence>